<dbReference type="EMBL" id="CP045897">
    <property type="protein sequence ID" value="QQP51859.1"/>
    <property type="molecule type" value="Genomic_DNA"/>
</dbReference>
<organism evidence="1 2">
    <name type="scientific">Caligus rogercresseyi</name>
    <name type="common">Sea louse</name>
    <dbReference type="NCBI Taxonomy" id="217165"/>
    <lineage>
        <taxon>Eukaryota</taxon>
        <taxon>Metazoa</taxon>
        <taxon>Ecdysozoa</taxon>
        <taxon>Arthropoda</taxon>
        <taxon>Crustacea</taxon>
        <taxon>Multicrustacea</taxon>
        <taxon>Hexanauplia</taxon>
        <taxon>Copepoda</taxon>
        <taxon>Siphonostomatoida</taxon>
        <taxon>Caligidae</taxon>
        <taxon>Caligus</taxon>
    </lineage>
</organism>
<proteinExistence type="predicted"/>
<evidence type="ECO:0000313" key="1">
    <source>
        <dbReference type="EMBL" id="QQP51859.1"/>
    </source>
</evidence>
<sequence length="101" mass="11346">MQNQFICECQYEIWMVRVQSHPQIQIVTPVSDLIITQNSFKVVNKLFPISSGGDKAHTNLDVASLIYQTVKDKPELIPQLNKALEIALSATRTLWVTACSS</sequence>
<reference evidence="2" key="1">
    <citation type="submission" date="2021-01" db="EMBL/GenBank/DDBJ databases">
        <title>Caligus Genome Assembly.</title>
        <authorList>
            <person name="Gallardo-Escarate C."/>
        </authorList>
    </citation>
    <scope>NUCLEOTIDE SEQUENCE [LARGE SCALE GENOMIC DNA]</scope>
</reference>
<dbReference type="AlphaFoldDB" id="A0A7T8HKR2"/>
<evidence type="ECO:0000313" key="2">
    <source>
        <dbReference type="Proteomes" id="UP000595437"/>
    </source>
</evidence>
<accession>A0A7T8HKR2</accession>
<gene>
    <name evidence="1" type="ORF">FKW44_013330</name>
</gene>
<dbReference type="Proteomes" id="UP000595437">
    <property type="component" value="Chromosome 8"/>
</dbReference>
<name>A0A7T8HKR2_CALRO</name>
<keyword evidence="2" id="KW-1185">Reference proteome</keyword>
<protein>
    <submittedName>
        <fullName evidence="1">Uncharacterized protein</fullName>
    </submittedName>
</protein>